<keyword evidence="2" id="KW-0012">Acyltransferase</keyword>
<protein>
    <submittedName>
        <fullName evidence="2">GNAT family N-acetyltransferase</fullName>
        <ecNumber evidence="2">2.3.-.-</ecNumber>
    </submittedName>
</protein>
<comment type="caution">
    <text evidence="2">The sequence shown here is derived from an EMBL/GenBank/DDBJ whole genome shotgun (WGS) entry which is preliminary data.</text>
</comment>
<name>A0ABW4MM87_9BACI</name>
<keyword evidence="3" id="KW-1185">Reference proteome</keyword>
<dbReference type="EMBL" id="JBHUEK010000010">
    <property type="protein sequence ID" value="MFD1778586.1"/>
    <property type="molecule type" value="Genomic_DNA"/>
</dbReference>
<dbReference type="GO" id="GO:0016746">
    <property type="term" value="F:acyltransferase activity"/>
    <property type="evidence" value="ECO:0007669"/>
    <property type="project" value="UniProtKB-KW"/>
</dbReference>
<dbReference type="Proteomes" id="UP001597227">
    <property type="component" value="Unassembled WGS sequence"/>
</dbReference>
<reference evidence="3" key="1">
    <citation type="journal article" date="2019" name="Int. J. Syst. Evol. Microbiol.">
        <title>The Global Catalogue of Microorganisms (GCM) 10K type strain sequencing project: providing services to taxonomists for standard genome sequencing and annotation.</title>
        <authorList>
            <consortium name="The Broad Institute Genomics Platform"/>
            <consortium name="The Broad Institute Genome Sequencing Center for Infectious Disease"/>
            <person name="Wu L."/>
            <person name="Ma J."/>
        </authorList>
    </citation>
    <scope>NUCLEOTIDE SEQUENCE [LARGE SCALE GENOMIC DNA]</scope>
    <source>
        <strain evidence="3">CCUG 15531</strain>
    </source>
</reference>
<dbReference type="RefSeq" id="WP_388036900.1">
    <property type="nucleotide sequence ID" value="NZ_JBHUEK010000010.1"/>
</dbReference>
<evidence type="ECO:0000313" key="3">
    <source>
        <dbReference type="Proteomes" id="UP001597227"/>
    </source>
</evidence>
<dbReference type="InterPro" id="IPR016181">
    <property type="entry name" value="Acyl_CoA_acyltransferase"/>
</dbReference>
<dbReference type="Pfam" id="PF13302">
    <property type="entry name" value="Acetyltransf_3"/>
    <property type="match status" value="1"/>
</dbReference>
<gene>
    <name evidence="2" type="ORF">ACFSFW_07890</name>
</gene>
<dbReference type="PANTHER" id="PTHR43415:SF4">
    <property type="entry name" value="N-ACETYLTRANSFERASE DOMAIN-CONTAINING PROTEIN"/>
    <property type="match status" value="1"/>
</dbReference>
<feature type="domain" description="N-acetyltransferase" evidence="1">
    <location>
        <begin position="11"/>
        <end position="181"/>
    </location>
</feature>
<dbReference type="EC" id="2.3.-.-" evidence="2"/>
<evidence type="ECO:0000259" key="1">
    <source>
        <dbReference type="PROSITE" id="PS51186"/>
    </source>
</evidence>
<evidence type="ECO:0000313" key="2">
    <source>
        <dbReference type="EMBL" id="MFD1778586.1"/>
    </source>
</evidence>
<dbReference type="CDD" id="cd04301">
    <property type="entry name" value="NAT_SF"/>
    <property type="match status" value="1"/>
</dbReference>
<dbReference type="SUPFAM" id="SSF55729">
    <property type="entry name" value="Acyl-CoA N-acyltransferases (Nat)"/>
    <property type="match status" value="1"/>
</dbReference>
<dbReference type="InterPro" id="IPR000182">
    <property type="entry name" value="GNAT_dom"/>
</dbReference>
<dbReference type="Gene3D" id="3.40.630.30">
    <property type="match status" value="1"/>
</dbReference>
<organism evidence="2 3">
    <name type="scientific">Fredinandcohnia salidurans</name>
    <dbReference type="NCBI Taxonomy" id="2595041"/>
    <lineage>
        <taxon>Bacteria</taxon>
        <taxon>Bacillati</taxon>
        <taxon>Bacillota</taxon>
        <taxon>Bacilli</taxon>
        <taxon>Bacillales</taxon>
        <taxon>Bacillaceae</taxon>
        <taxon>Fredinandcohnia</taxon>
    </lineage>
</organism>
<dbReference type="PROSITE" id="PS51186">
    <property type="entry name" value="GNAT"/>
    <property type="match status" value="1"/>
</dbReference>
<proteinExistence type="predicted"/>
<sequence length="187" mass="22551">MNLVKIKGEKVTLRPVETEDLPVLWELRYGNTNPEWKKWDAPYFTLKYIDKETYLKKVEHQLAMQHHPLDHMIIEADGQIIGSVIFYWESEATRWLEMGIVIYLPEYWGDGYGTEAMKHWIDYLFETIPYIERVGYTTWSGNQRMIKVGQKLGMTLEARMRKCRYYNGFYYDSIRMGLLREEWEQEK</sequence>
<keyword evidence="2" id="KW-0808">Transferase</keyword>
<dbReference type="PANTHER" id="PTHR43415">
    <property type="entry name" value="SPERMIDINE N(1)-ACETYLTRANSFERASE"/>
    <property type="match status" value="1"/>
</dbReference>
<accession>A0ABW4MM87</accession>